<reference evidence="1" key="1">
    <citation type="submission" date="2020-11" db="EMBL/GenBank/DDBJ databases">
        <authorList>
            <consortium name="DOE Joint Genome Institute"/>
            <person name="Ahrendt S."/>
            <person name="Riley R."/>
            <person name="Andreopoulos W."/>
            <person name="Labutti K."/>
            <person name="Pangilinan J."/>
            <person name="Ruiz-Duenas F.J."/>
            <person name="Barrasa J.M."/>
            <person name="Sanchez-Garcia M."/>
            <person name="Camarero S."/>
            <person name="Miyauchi S."/>
            <person name="Serrano A."/>
            <person name="Linde D."/>
            <person name="Babiker R."/>
            <person name="Drula E."/>
            <person name="Ayuso-Fernandez I."/>
            <person name="Pacheco R."/>
            <person name="Padilla G."/>
            <person name="Ferreira P."/>
            <person name="Barriuso J."/>
            <person name="Kellner H."/>
            <person name="Castanera R."/>
            <person name="Alfaro M."/>
            <person name="Ramirez L."/>
            <person name="Pisabarro A.G."/>
            <person name="Kuo A."/>
            <person name="Tritt A."/>
            <person name="Lipzen A."/>
            <person name="He G."/>
            <person name="Yan M."/>
            <person name="Ng V."/>
            <person name="Cullen D."/>
            <person name="Martin F."/>
            <person name="Rosso M.-N."/>
            <person name="Henrissat B."/>
            <person name="Hibbett D."/>
            <person name="Martinez A.T."/>
            <person name="Grigoriev I.V."/>
        </authorList>
    </citation>
    <scope>NUCLEOTIDE SEQUENCE</scope>
    <source>
        <strain evidence="1">CBS 506.95</strain>
    </source>
</reference>
<comment type="caution">
    <text evidence="1">The sequence shown here is derived from an EMBL/GenBank/DDBJ whole genome shotgun (WGS) entry which is preliminary data.</text>
</comment>
<accession>A0A9P6ESU5</accession>
<dbReference type="AlphaFoldDB" id="A0A9P6ESU5"/>
<proteinExistence type="predicted"/>
<name>A0A9P6ESU5_9AGAR</name>
<evidence type="ECO:0000313" key="2">
    <source>
        <dbReference type="Proteomes" id="UP000807306"/>
    </source>
</evidence>
<organism evidence="1 2">
    <name type="scientific">Crepidotus variabilis</name>
    <dbReference type="NCBI Taxonomy" id="179855"/>
    <lineage>
        <taxon>Eukaryota</taxon>
        <taxon>Fungi</taxon>
        <taxon>Dikarya</taxon>
        <taxon>Basidiomycota</taxon>
        <taxon>Agaricomycotina</taxon>
        <taxon>Agaricomycetes</taxon>
        <taxon>Agaricomycetidae</taxon>
        <taxon>Agaricales</taxon>
        <taxon>Agaricineae</taxon>
        <taxon>Crepidotaceae</taxon>
        <taxon>Crepidotus</taxon>
    </lineage>
</organism>
<sequence>MLEASSIAVVLKESRIASLVSEEVLRLEVGPPSFARNQEVKAPKEDVANEPAALYSGATIREEYWMPGALLMATQELEDEAQLCATVIHGQSPSLRATISTTVPIKLANGIEKTLDDRPGFEKLESDQFVLSMSYSNDYCGGNLNQWNRGRRDVKIALWQCHAIGRDKDNPANILGGERESELSGVRGFDSTRALVFFWVFV</sequence>
<gene>
    <name evidence="1" type="ORF">CPB83DRAFT_831473</name>
</gene>
<evidence type="ECO:0000313" key="1">
    <source>
        <dbReference type="EMBL" id="KAF9534389.1"/>
    </source>
</evidence>
<dbReference type="EMBL" id="MU157826">
    <property type="protein sequence ID" value="KAF9534389.1"/>
    <property type="molecule type" value="Genomic_DNA"/>
</dbReference>
<protein>
    <submittedName>
        <fullName evidence="1">Uncharacterized protein</fullName>
    </submittedName>
</protein>
<keyword evidence="2" id="KW-1185">Reference proteome</keyword>
<dbReference type="Proteomes" id="UP000807306">
    <property type="component" value="Unassembled WGS sequence"/>
</dbReference>